<sequence length="146" mass="17275">MGAAYGRRRRRKCHPPPCPPPPSDHEDSPVRWHRHLGRWVCLSPVDYPLFWYDNGIWKAWVEIPKDLSSVYLASGQNTTSSNGDLYDNWVPDLAAEEVWNSRRSIRSGGNDIHTKRINRVKEWVEIFKFRWCKFWHREEASIVCQI</sequence>
<name>A0A2J6SNT4_9HELO</name>
<evidence type="ECO:0000313" key="3">
    <source>
        <dbReference type="Proteomes" id="UP000235371"/>
    </source>
</evidence>
<protein>
    <submittedName>
        <fullName evidence="2">Uncharacterized protein</fullName>
    </submittedName>
</protein>
<feature type="compositionally biased region" description="Basic residues" evidence="1">
    <location>
        <begin position="1"/>
        <end position="14"/>
    </location>
</feature>
<proteinExistence type="predicted"/>
<evidence type="ECO:0000313" key="2">
    <source>
        <dbReference type="EMBL" id="PMD52380.1"/>
    </source>
</evidence>
<dbReference type="AlphaFoldDB" id="A0A2J6SNT4"/>
<dbReference type="EMBL" id="KZ613905">
    <property type="protein sequence ID" value="PMD52380.1"/>
    <property type="molecule type" value="Genomic_DNA"/>
</dbReference>
<dbReference type="Proteomes" id="UP000235371">
    <property type="component" value="Unassembled WGS sequence"/>
</dbReference>
<organism evidence="2 3">
    <name type="scientific">Hyaloscypha bicolor E</name>
    <dbReference type="NCBI Taxonomy" id="1095630"/>
    <lineage>
        <taxon>Eukaryota</taxon>
        <taxon>Fungi</taxon>
        <taxon>Dikarya</taxon>
        <taxon>Ascomycota</taxon>
        <taxon>Pezizomycotina</taxon>
        <taxon>Leotiomycetes</taxon>
        <taxon>Helotiales</taxon>
        <taxon>Hyaloscyphaceae</taxon>
        <taxon>Hyaloscypha</taxon>
        <taxon>Hyaloscypha bicolor</taxon>
    </lineage>
</organism>
<accession>A0A2J6SNT4</accession>
<dbReference type="InParanoid" id="A0A2J6SNT4"/>
<dbReference type="RefSeq" id="XP_024729284.1">
    <property type="nucleotide sequence ID" value="XM_024881631.1"/>
</dbReference>
<feature type="region of interest" description="Disordered" evidence="1">
    <location>
        <begin position="1"/>
        <end position="28"/>
    </location>
</feature>
<keyword evidence="3" id="KW-1185">Reference proteome</keyword>
<gene>
    <name evidence="2" type="ORF">K444DRAFT_620030</name>
</gene>
<evidence type="ECO:0000256" key="1">
    <source>
        <dbReference type="SAM" id="MobiDB-lite"/>
    </source>
</evidence>
<dbReference type="GeneID" id="36589708"/>
<reference evidence="2 3" key="1">
    <citation type="submission" date="2016-04" db="EMBL/GenBank/DDBJ databases">
        <title>A degradative enzymes factory behind the ericoid mycorrhizal symbiosis.</title>
        <authorList>
            <consortium name="DOE Joint Genome Institute"/>
            <person name="Martino E."/>
            <person name="Morin E."/>
            <person name="Grelet G."/>
            <person name="Kuo A."/>
            <person name="Kohler A."/>
            <person name="Daghino S."/>
            <person name="Barry K."/>
            <person name="Choi C."/>
            <person name="Cichocki N."/>
            <person name="Clum A."/>
            <person name="Copeland A."/>
            <person name="Hainaut M."/>
            <person name="Haridas S."/>
            <person name="Labutti K."/>
            <person name="Lindquist E."/>
            <person name="Lipzen A."/>
            <person name="Khouja H.-R."/>
            <person name="Murat C."/>
            <person name="Ohm R."/>
            <person name="Olson A."/>
            <person name="Spatafora J."/>
            <person name="Veneault-Fourrey C."/>
            <person name="Henrissat B."/>
            <person name="Grigoriev I."/>
            <person name="Martin F."/>
            <person name="Perotto S."/>
        </authorList>
    </citation>
    <scope>NUCLEOTIDE SEQUENCE [LARGE SCALE GENOMIC DNA]</scope>
    <source>
        <strain evidence="2 3">E</strain>
    </source>
</reference>